<dbReference type="GO" id="GO:0005737">
    <property type="term" value="C:cytoplasm"/>
    <property type="evidence" value="ECO:0007669"/>
    <property type="project" value="TreeGrafter"/>
</dbReference>
<name>A0A212J2V1_9BACT</name>
<gene>
    <name evidence="3" type="ORF">KL86DYS1_10955</name>
</gene>
<evidence type="ECO:0000256" key="1">
    <source>
        <dbReference type="ARBA" id="ARBA00022676"/>
    </source>
</evidence>
<evidence type="ECO:0000256" key="2">
    <source>
        <dbReference type="ARBA" id="ARBA00022679"/>
    </source>
</evidence>
<dbReference type="AlphaFoldDB" id="A0A212J2V1"/>
<evidence type="ECO:0008006" key="4">
    <source>
        <dbReference type="Google" id="ProtNLM"/>
    </source>
</evidence>
<dbReference type="PANTHER" id="PTHR10176:SF3">
    <property type="entry name" value="GLYCOGEN [STARCH] SYNTHASE"/>
    <property type="match status" value="1"/>
</dbReference>
<dbReference type="EMBL" id="FLUM01000001">
    <property type="protein sequence ID" value="SBV93779.1"/>
    <property type="molecule type" value="Genomic_DNA"/>
</dbReference>
<organism evidence="3">
    <name type="scientific">uncultured Dysgonomonas sp</name>
    <dbReference type="NCBI Taxonomy" id="206096"/>
    <lineage>
        <taxon>Bacteria</taxon>
        <taxon>Pseudomonadati</taxon>
        <taxon>Bacteroidota</taxon>
        <taxon>Bacteroidia</taxon>
        <taxon>Bacteroidales</taxon>
        <taxon>Dysgonomonadaceae</taxon>
        <taxon>Dysgonomonas</taxon>
        <taxon>environmental samples</taxon>
    </lineage>
</organism>
<reference evidence="3" key="1">
    <citation type="submission" date="2016-04" db="EMBL/GenBank/DDBJ databases">
        <authorList>
            <person name="Evans L.H."/>
            <person name="Alamgir A."/>
            <person name="Owens N."/>
            <person name="Weber N.D."/>
            <person name="Virtaneva K."/>
            <person name="Barbian K."/>
            <person name="Babar A."/>
            <person name="Rosenke K."/>
        </authorList>
    </citation>
    <scope>NUCLEOTIDE SEQUENCE</scope>
    <source>
        <strain evidence="3">86-1</strain>
    </source>
</reference>
<accession>A0A212J2V1</accession>
<dbReference type="SUPFAM" id="SSF53756">
    <property type="entry name" value="UDP-Glycosyltransferase/glycogen phosphorylase"/>
    <property type="match status" value="1"/>
</dbReference>
<dbReference type="GO" id="GO:0004373">
    <property type="term" value="F:alpha-1,4-glucan glucosyltransferase (UDP-glucose donor) activity"/>
    <property type="evidence" value="ECO:0007669"/>
    <property type="project" value="InterPro"/>
</dbReference>
<dbReference type="InterPro" id="IPR008631">
    <property type="entry name" value="Glycogen_synth"/>
</dbReference>
<protein>
    <recommendedName>
        <fullName evidence="4">Glycosyl transferase</fullName>
    </recommendedName>
</protein>
<dbReference type="Pfam" id="PF05693">
    <property type="entry name" value="Glycogen_syn"/>
    <property type="match status" value="2"/>
</dbReference>
<keyword evidence="1" id="KW-0328">Glycosyltransferase</keyword>
<dbReference type="Gene3D" id="3.40.50.2000">
    <property type="entry name" value="Glycogen Phosphorylase B"/>
    <property type="match status" value="2"/>
</dbReference>
<proteinExistence type="predicted"/>
<dbReference type="RefSeq" id="WP_296938842.1">
    <property type="nucleotide sequence ID" value="NZ_LT599032.1"/>
</dbReference>
<sequence length="550" mass="63186">MAKQNNNPDYIFEASWEVCNKVGGIYTVLSTRAKSMQDVCKDRVVFIGPDVWTEKESPWFKEDKTLLADWKKTAIKQDRLNIRIGRWDVPGQPIVVLVNFNQFFPAKDAIYGDMWHKFGVDSLNAYGDYDESCMFAYASGAVIESFYKYHKLQDKNVVAHFNEWMLGMGALYIKDRLPKVGTLFTTHATSIGRSIAGNGKPLYNYLSAYDSDQMARELNMEAKHSIEKAAAQHVDCFTTVSDITARECRQLLHRDPIVTPNGFEKDFIPVGQEHEEKRLTARKKLINVAEKLLGYDIQEDALLVATSGRYEYRNKGIDVFIDAMHRLEQIKQLEKDVIAFIMVPAWISGPRADLQDRLKLRKTPSTSLSHPHITHWLRNMNHDSVLNQINYLKMGNKTEDRVKIIFVPSYLNGNDGIFNMPYYDLLIGLDVTVFPSYYEPWGYTPHESIAFSVPTITTSLAGFGLWMRKMGDEKGMDDGAEVITRDDYNFIEVSEDICNRVFEMTTKSNEQERILRQAALDRADMADWAHFYQYYEDAYRIALAEAASRT</sequence>
<evidence type="ECO:0000313" key="3">
    <source>
        <dbReference type="EMBL" id="SBV93779.1"/>
    </source>
</evidence>
<keyword evidence="2" id="KW-0808">Transferase</keyword>
<dbReference type="GO" id="GO:0005978">
    <property type="term" value="P:glycogen biosynthetic process"/>
    <property type="evidence" value="ECO:0007669"/>
    <property type="project" value="InterPro"/>
</dbReference>
<dbReference type="PANTHER" id="PTHR10176">
    <property type="entry name" value="GLYCOGEN SYNTHASE"/>
    <property type="match status" value="1"/>
</dbReference>